<proteinExistence type="predicted"/>
<organism evidence="1 2">
    <name type="scientific">Acinetobacter bereziniae</name>
    <name type="common">Acinetobacter genomosp. 10</name>
    <dbReference type="NCBI Taxonomy" id="106648"/>
    <lineage>
        <taxon>Bacteria</taxon>
        <taxon>Pseudomonadati</taxon>
        <taxon>Pseudomonadota</taxon>
        <taxon>Gammaproteobacteria</taxon>
        <taxon>Moraxellales</taxon>
        <taxon>Moraxellaceae</taxon>
        <taxon>Acinetobacter</taxon>
    </lineage>
</organism>
<sequence length="285" mass="33047">MNKFVFNDEFRQYQFAVLRYVHDTVTGEFINVGLCLFSKDGAFGGIKCRHTYKRITSLFPTVNGERLKTILKHIESVFESFHSPNGGFIFEDKLEDILYSILPKDDSSLQWSFGGSGISFNLEESLNDLYFRYVEKYDAKNLKDKKTDEDVWRVFKKDLSSFDLVRELQPRKITTSDDELLFNYTLQNGALHCLEPLTFDLATSENIREKARNWLGKITSLASSNENFEVYYMLGRPLDDELMPAFNDALKILKKAPIPVHIYNEYESAKLAKNLDDILKQHNDV</sequence>
<dbReference type="EMBL" id="WNDP01000033">
    <property type="protein sequence ID" value="KAF1025831.1"/>
    <property type="molecule type" value="Genomic_DNA"/>
</dbReference>
<comment type="caution">
    <text evidence="1">The sequence shown here is derived from an EMBL/GenBank/DDBJ whole genome shotgun (WGS) entry which is preliminary data.</text>
</comment>
<dbReference type="InterPro" id="IPR021398">
    <property type="entry name" value="DUF3037"/>
</dbReference>
<dbReference type="Pfam" id="PF11236">
    <property type="entry name" value="DUF3037"/>
    <property type="match status" value="1"/>
</dbReference>
<evidence type="ECO:0008006" key="3">
    <source>
        <dbReference type="Google" id="ProtNLM"/>
    </source>
</evidence>
<dbReference type="Proteomes" id="UP000490535">
    <property type="component" value="Unassembled WGS sequence"/>
</dbReference>
<evidence type="ECO:0000313" key="1">
    <source>
        <dbReference type="EMBL" id="KAF1025831.1"/>
    </source>
</evidence>
<gene>
    <name evidence="1" type="ORF">GAK29_01693</name>
</gene>
<name>A0A833PGT0_ACIBZ</name>
<dbReference type="AlphaFoldDB" id="A0A833PGT0"/>
<protein>
    <recommendedName>
        <fullName evidence="3">DUF3037 domain-containing protein</fullName>
    </recommendedName>
</protein>
<evidence type="ECO:0000313" key="2">
    <source>
        <dbReference type="Proteomes" id="UP000490535"/>
    </source>
</evidence>
<reference evidence="2" key="1">
    <citation type="journal article" date="2020" name="MBio">
        <title>Horizontal gene transfer to a defensive symbiont with a reduced genome amongst a multipartite beetle microbiome.</title>
        <authorList>
            <person name="Waterworth S.C."/>
            <person name="Florez L.V."/>
            <person name="Rees E.R."/>
            <person name="Hertweck C."/>
            <person name="Kaltenpoth M."/>
            <person name="Kwan J.C."/>
        </authorList>
    </citation>
    <scope>NUCLEOTIDE SEQUENCE [LARGE SCALE GENOMIC DNA]</scope>
</reference>
<accession>A0A833PGT0</accession>